<dbReference type="PANTHER" id="PTHR23514:SF13">
    <property type="entry name" value="INNER MEMBRANE PROTEIN YBJJ"/>
    <property type="match status" value="1"/>
</dbReference>
<dbReference type="GO" id="GO:0022857">
    <property type="term" value="F:transmembrane transporter activity"/>
    <property type="evidence" value="ECO:0007669"/>
    <property type="project" value="InterPro"/>
</dbReference>
<feature type="transmembrane region" description="Helical" evidence="5">
    <location>
        <begin position="300"/>
        <end position="326"/>
    </location>
</feature>
<evidence type="ECO:0000256" key="4">
    <source>
        <dbReference type="ARBA" id="ARBA00023136"/>
    </source>
</evidence>
<feature type="transmembrane region" description="Helical" evidence="5">
    <location>
        <begin position="244"/>
        <end position="265"/>
    </location>
</feature>
<evidence type="ECO:0000313" key="7">
    <source>
        <dbReference type="EMBL" id="GIH12543.1"/>
    </source>
</evidence>
<feature type="transmembrane region" description="Helical" evidence="5">
    <location>
        <begin position="46"/>
        <end position="68"/>
    </location>
</feature>
<feature type="transmembrane region" description="Helical" evidence="5">
    <location>
        <begin position="132"/>
        <end position="154"/>
    </location>
</feature>
<protein>
    <submittedName>
        <fullName evidence="7">Putative major facilitator superfamily protein</fullName>
    </submittedName>
</protein>
<sequence length="402" mass="40835">MPLEQRDRRARTGAAGAYFVQGLCFAGLVTRVPTLQKSFHFTDGQLTLILLIVPVVAGVGSVLAGVLAPRIGSALVLRVAGPTVCVAMAAVGFAPGRAALYPAIALFGLALGAVDATMNMQGVAVQHRYGRSILASFHGVWSVGGILGSLANAGAGRLHLDLGPNLGIIALVGLVLALSVGPLLYRRDEAAARAVDVPADAPPPRIPWAPIVLVGLAVMLMYISDSATSNWSAKYLQDALRASNSVAPLGLAGYLLCQMLGRLVADWPVRRLGPVLPVAVGGLIGVLGMTLVAVARVPGLAIAGFAIVGFGLCVVVPQSFSAAGALDPTGSGVAIARVNLFNYVGFVVGAGLIGVVDEAVGLRWAFAVPALLCLGIIGLAPSFRVASDAAGTVRPAEAAPVS</sequence>
<feature type="transmembrane region" description="Helical" evidence="5">
    <location>
        <begin position="338"/>
        <end position="356"/>
    </location>
</feature>
<proteinExistence type="predicted"/>
<feature type="transmembrane region" description="Helical" evidence="5">
    <location>
        <begin position="100"/>
        <end position="120"/>
    </location>
</feature>
<dbReference type="InterPro" id="IPR036259">
    <property type="entry name" value="MFS_trans_sf"/>
</dbReference>
<name>A0A8J3QKA4_9ACTN</name>
<feature type="domain" description="Major facilitator superfamily (MFS) profile" evidence="6">
    <location>
        <begin position="10"/>
        <end position="390"/>
    </location>
</feature>
<keyword evidence="2 5" id="KW-0812">Transmembrane</keyword>
<dbReference type="Pfam" id="PF07690">
    <property type="entry name" value="MFS_1"/>
    <property type="match status" value="1"/>
</dbReference>
<dbReference type="RefSeq" id="WP_203916258.1">
    <property type="nucleotide sequence ID" value="NZ_BONZ01000008.1"/>
</dbReference>
<dbReference type="InterPro" id="IPR051788">
    <property type="entry name" value="MFS_Transporter"/>
</dbReference>
<feature type="transmembrane region" description="Helical" evidence="5">
    <location>
        <begin position="272"/>
        <end position="294"/>
    </location>
</feature>
<feature type="transmembrane region" description="Helical" evidence="5">
    <location>
        <begin position="362"/>
        <end position="380"/>
    </location>
</feature>
<keyword evidence="4 5" id="KW-0472">Membrane</keyword>
<evidence type="ECO:0000259" key="6">
    <source>
        <dbReference type="PROSITE" id="PS50850"/>
    </source>
</evidence>
<organism evidence="7 8">
    <name type="scientific">Rugosimonospora africana</name>
    <dbReference type="NCBI Taxonomy" id="556532"/>
    <lineage>
        <taxon>Bacteria</taxon>
        <taxon>Bacillati</taxon>
        <taxon>Actinomycetota</taxon>
        <taxon>Actinomycetes</taxon>
        <taxon>Micromonosporales</taxon>
        <taxon>Micromonosporaceae</taxon>
        <taxon>Rugosimonospora</taxon>
    </lineage>
</organism>
<dbReference type="GO" id="GO:0005886">
    <property type="term" value="C:plasma membrane"/>
    <property type="evidence" value="ECO:0007669"/>
    <property type="project" value="UniProtKB-SubCell"/>
</dbReference>
<evidence type="ECO:0000256" key="1">
    <source>
        <dbReference type="ARBA" id="ARBA00004651"/>
    </source>
</evidence>
<evidence type="ECO:0000256" key="3">
    <source>
        <dbReference type="ARBA" id="ARBA00022989"/>
    </source>
</evidence>
<dbReference type="SUPFAM" id="SSF103473">
    <property type="entry name" value="MFS general substrate transporter"/>
    <property type="match status" value="1"/>
</dbReference>
<keyword evidence="8" id="KW-1185">Reference proteome</keyword>
<accession>A0A8J3QKA4</accession>
<reference evidence="7" key="1">
    <citation type="submission" date="2021-01" db="EMBL/GenBank/DDBJ databases">
        <title>Whole genome shotgun sequence of Rugosimonospora africana NBRC 104875.</title>
        <authorList>
            <person name="Komaki H."/>
            <person name="Tamura T."/>
        </authorList>
    </citation>
    <scope>NUCLEOTIDE SEQUENCE</scope>
    <source>
        <strain evidence="7">NBRC 104875</strain>
    </source>
</reference>
<gene>
    <name evidence="7" type="ORF">Raf01_07150</name>
</gene>
<comment type="subcellular location">
    <subcellularLocation>
        <location evidence="1">Cell membrane</location>
        <topology evidence="1">Multi-pass membrane protein</topology>
    </subcellularLocation>
</comment>
<feature type="transmembrane region" description="Helical" evidence="5">
    <location>
        <begin position="206"/>
        <end position="224"/>
    </location>
</feature>
<evidence type="ECO:0000313" key="8">
    <source>
        <dbReference type="Proteomes" id="UP000642748"/>
    </source>
</evidence>
<dbReference type="PANTHER" id="PTHR23514">
    <property type="entry name" value="BYPASS OF STOP CODON PROTEIN 6"/>
    <property type="match status" value="1"/>
</dbReference>
<dbReference type="PROSITE" id="PS50850">
    <property type="entry name" value="MFS"/>
    <property type="match status" value="1"/>
</dbReference>
<dbReference type="InterPro" id="IPR020846">
    <property type="entry name" value="MFS_dom"/>
</dbReference>
<feature type="transmembrane region" description="Helical" evidence="5">
    <location>
        <begin position="166"/>
        <end position="185"/>
    </location>
</feature>
<keyword evidence="3 5" id="KW-1133">Transmembrane helix</keyword>
<comment type="caution">
    <text evidence="7">The sequence shown here is derived from an EMBL/GenBank/DDBJ whole genome shotgun (WGS) entry which is preliminary data.</text>
</comment>
<evidence type="ECO:0000256" key="5">
    <source>
        <dbReference type="SAM" id="Phobius"/>
    </source>
</evidence>
<dbReference type="Gene3D" id="1.20.1250.20">
    <property type="entry name" value="MFS general substrate transporter like domains"/>
    <property type="match status" value="2"/>
</dbReference>
<dbReference type="EMBL" id="BONZ01000008">
    <property type="protein sequence ID" value="GIH12543.1"/>
    <property type="molecule type" value="Genomic_DNA"/>
</dbReference>
<feature type="transmembrane region" description="Helical" evidence="5">
    <location>
        <begin position="75"/>
        <end position="94"/>
    </location>
</feature>
<evidence type="ECO:0000256" key="2">
    <source>
        <dbReference type="ARBA" id="ARBA00022692"/>
    </source>
</evidence>
<dbReference type="CDD" id="cd17393">
    <property type="entry name" value="MFS_MosC_like"/>
    <property type="match status" value="1"/>
</dbReference>
<dbReference type="AlphaFoldDB" id="A0A8J3QKA4"/>
<dbReference type="Proteomes" id="UP000642748">
    <property type="component" value="Unassembled WGS sequence"/>
</dbReference>
<feature type="transmembrane region" description="Helical" evidence="5">
    <location>
        <begin position="12"/>
        <end position="34"/>
    </location>
</feature>
<dbReference type="InterPro" id="IPR011701">
    <property type="entry name" value="MFS"/>
</dbReference>